<evidence type="ECO:0000256" key="3">
    <source>
        <dbReference type="ARBA" id="ARBA00022448"/>
    </source>
</evidence>
<name>A0ABV6ENZ4_9BRAD</name>
<sequence>MSGAREIFTRPARLAVIAPYLWMALFFLVPFGFVVKISLSQSAIAQPPYTPVFDLAAGWDALTAAFAALSLDNFRLLISDNLYVLSYLRSLVVAAVSTAILLLIGYPIAYAMARLPRGWQPLAMMLVIVPFWTSFLIRIYAWINILQHDGLLNTTLLALHLISAPLVWLSTDTAMYIGIVYSYLPFMVLPLYATLAKLPHSLSEAAADLGASPRRAFWLVTFPLSLPGIGAGVLLCFIPIVGEFVIPDLLAGSGSQMIGQTLWLEFFTNRDWPVASAIAVVLLGVLLLPLLIYERLQRRQLEGGR</sequence>
<dbReference type="CDD" id="cd06261">
    <property type="entry name" value="TM_PBP2"/>
    <property type="match status" value="1"/>
</dbReference>
<dbReference type="PROSITE" id="PS50928">
    <property type="entry name" value="ABC_TM1"/>
    <property type="match status" value="1"/>
</dbReference>
<dbReference type="Proteomes" id="UP001589775">
    <property type="component" value="Unassembled WGS sequence"/>
</dbReference>
<dbReference type="Gene3D" id="1.10.3720.10">
    <property type="entry name" value="MetI-like"/>
    <property type="match status" value="1"/>
</dbReference>
<dbReference type="PANTHER" id="PTHR42929">
    <property type="entry name" value="INNER MEMBRANE ABC TRANSPORTER PERMEASE PROTEIN YDCU-RELATED-RELATED"/>
    <property type="match status" value="1"/>
</dbReference>
<keyword evidence="4" id="KW-1003">Cell membrane</keyword>
<evidence type="ECO:0000313" key="11">
    <source>
        <dbReference type="Proteomes" id="UP001589775"/>
    </source>
</evidence>
<feature type="transmembrane region" description="Helical" evidence="8">
    <location>
        <begin position="272"/>
        <end position="293"/>
    </location>
</feature>
<evidence type="ECO:0000256" key="5">
    <source>
        <dbReference type="ARBA" id="ARBA00022692"/>
    </source>
</evidence>
<dbReference type="InterPro" id="IPR000515">
    <property type="entry name" value="MetI-like"/>
</dbReference>
<keyword evidence="11" id="KW-1185">Reference proteome</keyword>
<dbReference type="Pfam" id="PF00528">
    <property type="entry name" value="BPD_transp_1"/>
    <property type="match status" value="1"/>
</dbReference>
<evidence type="ECO:0000259" key="9">
    <source>
        <dbReference type="PROSITE" id="PS50928"/>
    </source>
</evidence>
<dbReference type="PANTHER" id="PTHR42929:SF3">
    <property type="entry name" value="PUTRESCINE TRANSPORT SYSTEM PERMEASE PROTEIN POTH"/>
    <property type="match status" value="1"/>
</dbReference>
<evidence type="ECO:0000256" key="4">
    <source>
        <dbReference type="ARBA" id="ARBA00022475"/>
    </source>
</evidence>
<feature type="transmembrane region" description="Helical" evidence="8">
    <location>
        <begin position="55"/>
        <end position="78"/>
    </location>
</feature>
<keyword evidence="7 8" id="KW-0472">Membrane</keyword>
<feature type="transmembrane region" description="Helical" evidence="8">
    <location>
        <begin position="12"/>
        <end position="35"/>
    </location>
</feature>
<feature type="transmembrane region" description="Helical" evidence="8">
    <location>
        <begin position="122"/>
        <end position="143"/>
    </location>
</feature>
<evidence type="ECO:0000256" key="2">
    <source>
        <dbReference type="ARBA" id="ARBA00007069"/>
    </source>
</evidence>
<keyword evidence="5 8" id="KW-0812">Transmembrane</keyword>
<proteinExistence type="inferred from homology"/>
<evidence type="ECO:0000256" key="6">
    <source>
        <dbReference type="ARBA" id="ARBA00022989"/>
    </source>
</evidence>
<evidence type="ECO:0000256" key="7">
    <source>
        <dbReference type="ARBA" id="ARBA00023136"/>
    </source>
</evidence>
<protein>
    <submittedName>
        <fullName evidence="10">ABC transporter permease</fullName>
    </submittedName>
</protein>
<dbReference type="RefSeq" id="WP_378384657.1">
    <property type="nucleotide sequence ID" value="NZ_JBHLWM010000001.1"/>
</dbReference>
<keyword evidence="3 8" id="KW-0813">Transport</keyword>
<feature type="transmembrane region" description="Helical" evidence="8">
    <location>
        <begin position="150"/>
        <end position="168"/>
    </location>
</feature>
<comment type="caution">
    <text evidence="10">The sequence shown here is derived from an EMBL/GenBank/DDBJ whole genome shotgun (WGS) entry which is preliminary data.</text>
</comment>
<evidence type="ECO:0000313" key="10">
    <source>
        <dbReference type="EMBL" id="MFC0239646.1"/>
    </source>
</evidence>
<evidence type="ECO:0000256" key="8">
    <source>
        <dbReference type="RuleBase" id="RU363032"/>
    </source>
</evidence>
<comment type="subcellular location">
    <subcellularLocation>
        <location evidence="1 8">Cell membrane</location>
        <topology evidence="1 8">Multi-pass membrane protein</topology>
    </subcellularLocation>
</comment>
<feature type="domain" description="ABC transmembrane type-1" evidence="9">
    <location>
        <begin position="87"/>
        <end position="293"/>
    </location>
</feature>
<dbReference type="SUPFAM" id="SSF161098">
    <property type="entry name" value="MetI-like"/>
    <property type="match status" value="1"/>
</dbReference>
<dbReference type="EMBL" id="JBHLWM010000001">
    <property type="protein sequence ID" value="MFC0239646.1"/>
    <property type="molecule type" value="Genomic_DNA"/>
</dbReference>
<evidence type="ECO:0000256" key="1">
    <source>
        <dbReference type="ARBA" id="ARBA00004651"/>
    </source>
</evidence>
<dbReference type="InterPro" id="IPR035906">
    <property type="entry name" value="MetI-like_sf"/>
</dbReference>
<organism evidence="10 11">
    <name type="scientific">Rhodopseudomonas telluris</name>
    <dbReference type="NCBI Taxonomy" id="644215"/>
    <lineage>
        <taxon>Bacteria</taxon>
        <taxon>Pseudomonadati</taxon>
        <taxon>Pseudomonadota</taxon>
        <taxon>Alphaproteobacteria</taxon>
        <taxon>Hyphomicrobiales</taxon>
        <taxon>Nitrobacteraceae</taxon>
        <taxon>Rhodopseudomonas</taxon>
    </lineage>
</organism>
<reference evidence="10 11" key="1">
    <citation type="submission" date="2024-09" db="EMBL/GenBank/DDBJ databases">
        <authorList>
            <person name="Sun Q."/>
            <person name="Mori K."/>
        </authorList>
    </citation>
    <scope>NUCLEOTIDE SEQUENCE [LARGE SCALE GENOMIC DNA]</scope>
    <source>
        <strain evidence="10 11">KCTC 23279</strain>
    </source>
</reference>
<gene>
    <name evidence="10" type="ORF">ACFFJ6_04160</name>
</gene>
<keyword evidence="6 8" id="KW-1133">Transmembrane helix</keyword>
<feature type="transmembrane region" description="Helical" evidence="8">
    <location>
        <begin position="216"/>
        <end position="241"/>
    </location>
</feature>
<comment type="similarity">
    <text evidence="2">Belongs to the binding-protein-dependent transport system permease family. CysTW subfamily.</text>
</comment>
<feature type="transmembrane region" description="Helical" evidence="8">
    <location>
        <begin position="90"/>
        <end position="110"/>
    </location>
</feature>
<feature type="transmembrane region" description="Helical" evidence="8">
    <location>
        <begin position="174"/>
        <end position="195"/>
    </location>
</feature>
<accession>A0ABV6ENZ4</accession>